<dbReference type="PANTHER" id="PTHR11102:SF160">
    <property type="entry name" value="ERAD-ASSOCIATED E3 UBIQUITIN-PROTEIN LIGASE COMPONENT HRD3"/>
    <property type="match status" value="1"/>
</dbReference>
<dbReference type="Gene3D" id="1.25.40.10">
    <property type="entry name" value="Tetratricopeptide repeat domain"/>
    <property type="match status" value="2"/>
</dbReference>
<protein>
    <submittedName>
        <fullName evidence="2">Uncharacterized protein</fullName>
    </submittedName>
</protein>
<accession>A0A6A6X6F0</accession>
<keyword evidence="3" id="KW-1185">Reference proteome</keyword>
<dbReference type="OrthoDB" id="5379420at2759"/>
<reference evidence="2" key="1">
    <citation type="journal article" date="2020" name="Stud. Mycol.">
        <title>101 Dothideomycetes genomes: a test case for predicting lifestyles and emergence of pathogens.</title>
        <authorList>
            <person name="Haridas S."/>
            <person name="Albert R."/>
            <person name="Binder M."/>
            <person name="Bloem J."/>
            <person name="Labutti K."/>
            <person name="Salamov A."/>
            <person name="Andreopoulos B."/>
            <person name="Baker S."/>
            <person name="Barry K."/>
            <person name="Bills G."/>
            <person name="Bluhm B."/>
            <person name="Cannon C."/>
            <person name="Castanera R."/>
            <person name="Culley D."/>
            <person name="Daum C."/>
            <person name="Ezra D."/>
            <person name="Gonzalez J."/>
            <person name="Henrissat B."/>
            <person name="Kuo A."/>
            <person name="Liang C."/>
            <person name="Lipzen A."/>
            <person name="Lutzoni F."/>
            <person name="Magnuson J."/>
            <person name="Mondo S."/>
            <person name="Nolan M."/>
            <person name="Ohm R."/>
            <person name="Pangilinan J."/>
            <person name="Park H.-J."/>
            <person name="Ramirez L."/>
            <person name="Alfaro M."/>
            <person name="Sun H."/>
            <person name="Tritt A."/>
            <person name="Yoshinaga Y."/>
            <person name="Zwiers L.-H."/>
            <person name="Turgeon B."/>
            <person name="Goodwin S."/>
            <person name="Spatafora J."/>
            <person name="Crous P."/>
            <person name="Grigoriev I."/>
        </authorList>
    </citation>
    <scope>NUCLEOTIDE SEQUENCE</scope>
    <source>
        <strain evidence="2">CBS 109.77</strain>
    </source>
</reference>
<dbReference type="InterPro" id="IPR011990">
    <property type="entry name" value="TPR-like_helical_dom_sf"/>
</dbReference>
<sequence length="391" mass="43743">MTPQQVRVEIDKQNRLGHLKTTAADGRLAMKVSTADEIIADALLSRGKGESLDAVGLAKKHKVDVEDITVLAMAVHRIPDIQDKIRLSRMPSSIHRPISSQLLLACSKGKDPLAIMHILSAVLYSTTHANVNVRQVSSDIASLFKAADIAYCRKELEVLASQNDADAMNLLGQLLEREGQTQQARTLYEKALERANTKFVQADPKTLFLSLVPVWNALGYLLLADKDPKVREQARAVFEKGALKADDPLSYYHLASFQPYKSADWLKYMSKAAASGHREAMHEIANFYLDANSNNRGGVKPSILKDRKLATPLTWLTWKRDSPKDLAEEWFGVAAERGYKPAMLELVKLHESKGDIEKTKSFLRKITEPLPAGEVEEWPRLVEEARKRLRS</sequence>
<dbReference type="PANTHER" id="PTHR11102">
    <property type="entry name" value="SEL-1-LIKE PROTEIN"/>
    <property type="match status" value="1"/>
</dbReference>
<name>A0A6A6X6F0_9PLEO</name>
<evidence type="ECO:0000313" key="3">
    <source>
        <dbReference type="Proteomes" id="UP000799757"/>
    </source>
</evidence>
<proteinExistence type="predicted"/>
<dbReference type="InterPro" id="IPR019734">
    <property type="entry name" value="TPR_rpt"/>
</dbReference>
<gene>
    <name evidence="2" type="ORF">K505DRAFT_363396</name>
</gene>
<dbReference type="InterPro" id="IPR050767">
    <property type="entry name" value="Sel1_AlgK"/>
</dbReference>
<dbReference type="AlphaFoldDB" id="A0A6A6X6F0"/>
<evidence type="ECO:0000313" key="2">
    <source>
        <dbReference type="EMBL" id="KAF2791899.1"/>
    </source>
</evidence>
<organism evidence="2 3">
    <name type="scientific">Melanomma pulvis-pyrius CBS 109.77</name>
    <dbReference type="NCBI Taxonomy" id="1314802"/>
    <lineage>
        <taxon>Eukaryota</taxon>
        <taxon>Fungi</taxon>
        <taxon>Dikarya</taxon>
        <taxon>Ascomycota</taxon>
        <taxon>Pezizomycotina</taxon>
        <taxon>Dothideomycetes</taxon>
        <taxon>Pleosporomycetidae</taxon>
        <taxon>Pleosporales</taxon>
        <taxon>Melanommataceae</taxon>
        <taxon>Melanomma</taxon>
    </lineage>
</organism>
<evidence type="ECO:0000256" key="1">
    <source>
        <dbReference type="PROSITE-ProRule" id="PRU00339"/>
    </source>
</evidence>
<dbReference type="SUPFAM" id="SSF81901">
    <property type="entry name" value="HCP-like"/>
    <property type="match status" value="1"/>
</dbReference>
<dbReference type="EMBL" id="MU001996">
    <property type="protein sequence ID" value="KAF2791899.1"/>
    <property type="molecule type" value="Genomic_DNA"/>
</dbReference>
<dbReference type="Proteomes" id="UP000799757">
    <property type="component" value="Unassembled WGS sequence"/>
</dbReference>
<feature type="repeat" description="TPR" evidence="1">
    <location>
        <begin position="165"/>
        <end position="198"/>
    </location>
</feature>
<dbReference type="PROSITE" id="PS50005">
    <property type="entry name" value="TPR"/>
    <property type="match status" value="1"/>
</dbReference>
<dbReference type="Pfam" id="PF13181">
    <property type="entry name" value="TPR_8"/>
    <property type="match status" value="1"/>
</dbReference>
<keyword evidence="1" id="KW-0802">TPR repeat</keyword>